<reference evidence="3" key="1">
    <citation type="submission" date="2023-05" db="EMBL/GenBank/DDBJ databases">
        <title>Draft genome of Pseudofrankia sp. BMG5.37.</title>
        <authorList>
            <person name="Gtari M."/>
            <person name="Ghodhbane F."/>
            <person name="Sbissi I."/>
        </authorList>
    </citation>
    <scope>NUCLEOTIDE SEQUENCE [LARGE SCALE GENOMIC DNA]</scope>
    <source>
        <strain evidence="3">BMG 814</strain>
    </source>
</reference>
<proteinExistence type="predicted"/>
<evidence type="ECO:0000313" key="2">
    <source>
        <dbReference type="EMBL" id="MDP5184999.1"/>
    </source>
</evidence>
<keyword evidence="3" id="KW-1185">Reference proteome</keyword>
<organism evidence="2 3">
    <name type="scientific">Blastococcus carthaginiensis</name>
    <dbReference type="NCBI Taxonomy" id="3050034"/>
    <lineage>
        <taxon>Bacteria</taxon>
        <taxon>Bacillati</taxon>
        <taxon>Actinomycetota</taxon>
        <taxon>Actinomycetes</taxon>
        <taxon>Geodermatophilales</taxon>
        <taxon>Geodermatophilaceae</taxon>
        <taxon>Blastococcus</taxon>
    </lineage>
</organism>
<dbReference type="InterPro" id="IPR009875">
    <property type="entry name" value="PilZ_domain"/>
</dbReference>
<dbReference type="Gene3D" id="2.40.10.220">
    <property type="entry name" value="predicted glycosyltransferase like domains"/>
    <property type="match status" value="1"/>
</dbReference>
<gene>
    <name evidence="2" type="ORF">QOZ88_20385</name>
</gene>
<dbReference type="RefSeq" id="WP_306001535.1">
    <property type="nucleotide sequence ID" value="NZ_JASNFN010000035.1"/>
</dbReference>
<feature type="domain" description="PilZ" evidence="1">
    <location>
        <begin position="100"/>
        <end position="200"/>
    </location>
</feature>
<dbReference type="Proteomes" id="UP001233673">
    <property type="component" value="Unassembled WGS sequence"/>
</dbReference>
<accession>A0ABT9IHE0</accession>
<dbReference type="EMBL" id="JASNFN010000035">
    <property type="protein sequence ID" value="MDP5184999.1"/>
    <property type="molecule type" value="Genomic_DNA"/>
</dbReference>
<protein>
    <submittedName>
        <fullName evidence="2">PilZ domain-containing protein</fullName>
    </submittedName>
</protein>
<sequence>MSSVPGVDHPAEQTEVEVRLSGTDVAVSARVEVVHEGVVSVRPSASEFVEGSVVKPGDAVEVYWRSDAGHRLLPAEILDVQGGAVARWRLTATGPAEHSQRRAAVRGRVVVPVEGGLGAVELKGETLDVSEAGMRVHFEGFGMLPDVGTTMALTVRFEDGPLTCRGEITRVQARGARWIMSIRFLDVQERDQDRVRRRVFRALREERARLTE</sequence>
<evidence type="ECO:0000259" key="1">
    <source>
        <dbReference type="Pfam" id="PF07238"/>
    </source>
</evidence>
<dbReference type="Pfam" id="PF07238">
    <property type="entry name" value="PilZ"/>
    <property type="match status" value="1"/>
</dbReference>
<comment type="caution">
    <text evidence="2">The sequence shown here is derived from an EMBL/GenBank/DDBJ whole genome shotgun (WGS) entry which is preliminary data.</text>
</comment>
<evidence type="ECO:0000313" key="3">
    <source>
        <dbReference type="Proteomes" id="UP001233673"/>
    </source>
</evidence>
<name>A0ABT9IHE0_9ACTN</name>